<dbReference type="PROSITE" id="PS50157">
    <property type="entry name" value="ZINC_FINGER_C2H2_2"/>
    <property type="match status" value="2"/>
</dbReference>
<evidence type="ECO:0000256" key="4">
    <source>
        <dbReference type="ARBA" id="ARBA00023125"/>
    </source>
</evidence>
<keyword evidence="7" id="KW-0863">Zinc-finger</keyword>
<dbReference type="InterPro" id="IPR013087">
    <property type="entry name" value="Znf_C2H2_type"/>
</dbReference>
<dbReference type="PANTHER" id="PTHR47660">
    <property type="entry name" value="TRANSCRIPTION FACTOR WITH C2H2 AND ZN(2)-CYS(6) DNA BINDING DOMAIN (EUROFUNG)-RELATED-RELATED"/>
    <property type="match status" value="1"/>
</dbReference>
<evidence type="ECO:0000256" key="6">
    <source>
        <dbReference type="ARBA" id="ARBA00023242"/>
    </source>
</evidence>
<dbReference type="AlphaFoldDB" id="A0A1C1CLU7"/>
<dbReference type="Proteomes" id="UP000094526">
    <property type="component" value="Unassembled WGS sequence"/>
</dbReference>
<evidence type="ECO:0000313" key="11">
    <source>
        <dbReference type="EMBL" id="OCT49463.1"/>
    </source>
</evidence>
<feature type="domain" description="C2H2-type" evidence="10">
    <location>
        <begin position="1"/>
        <end position="28"/>
    </location>
</feature>
<dbReference type="VEuPathDB" id="FungiDB:CLCR_04527"/>
<keyword evidence="5" id="KW-0804">Transcription</keyword>
<feature type="region of interest" description="Disordered" evidence="8">
    <location>
        <begin position="218"/>
        <end position="276"/>
    </location>
</feature>
<dbReference type="InterPro" id="IPR007219">
    <property type="entry name" value="XnlR_reg_dom"/>
</dbReference>
<dbReference type="InterPro" id="IPR001138">
    <property type="entry name" value="Zn2Cys6_DnaBD"/>
</dbReference>
<evidence type="ECO:0000256" key="8">
    <source>
        <dbReference type="SAM" id="MobiDB-lite"/>
    </source>
</evidence>
<keyword evidence="3" id="KW-0805">Transcription regulation</keyword>
<evidence type="ECO:0000256" key="7">
    <source>
        <dbReference type="PROSITE-ProRule" id="PRU00042"/>
    </source>
</evidence>
<feature type="domain" description="C2H2-type" evidence="10">
    <location>
        <begin position="29"/>
        <end position="56"/>
    </location>
</feature>
<organism evidence="11 12">
    <name type="scientific">Cladophialophora carrionii</name>
    <dbReference type="NCBI Taxonomy" id="86049"/>
    <lineage>
        <taxon>Eukaryota</taxon>
        <taxon>Fungi</taxon>
        <taxon>Dikarya</taxon>
        <taxon>Ascomycota</taxon>
        <taxon>Pezizomycotina</taxon>
        <taxon>Eurotiomycetes</taxon>
        <taxon>Chaetothyriomycetidae</taxon>
        <taxon>Chaetothyriales</taxon>
        <taxon>Herpotrichiellaceae</taxon>
        <taxon>Cladophialophora</taxon>
    </lineage>
</organism>
<feature type="region of interest" description="Disordered" evidence="8">
    <location>
        <begin position="120"/>
        <end position="180"/>
    </location>
</feature>
<feature type="domain" description="Zn(2)-C6 fungal-type" evidence="9">
    <location>
        <begin position="88"/>
        <end position="115"/>
    </location>
</feature>
<evidence type="ECO:0000313" key="12">
    <source>
        <dbReference type="Proteomes" id="UP000094526"/>
    </source>
</evidence>
<dbReference type="InterPro" id="IPR036864">
    <property type="entry name" value="Zn2-C6_fun-type_DNA-bd_sf"/>
</dbReference>
<evidence type="ECO:0000259" key="9">
    <source>
        <dbReference type="PROSITE" id="PS50048"/>
    </source>
</evidence>
<dbReference type="PANTHER" id="PTHR47660:SF2">
    <property type="entry name" value="TRANSCRIPTION FACTOR WITH C2H2 AND ZN(2)-CYS(6) DNA BINDING DOMAIN (EUROFUNG)"/>
    <property type="match status" value="1"/>
</dbReference>
<feature type="region of interest" description="Disordered" evidence="8">
    <location>
        <begin position="185"/>
        <end position="204"/>
    </location>
</feature>
<dbReference type="PROSITE" id="PS00028">
    <property type="entry name" value="ZINC_FINGER_C2H2_1"/>
    <property type="match status" value="2"/>
</dbReference>
<evidence type="ECO:0000256" key="5">
    <source>
        <dbReference type="ARBA" id="ARBA00023163"/>
    </source>
</evidence>
<dbReference type="GO" id="GO:0006351">
    <property type="term" value="P:DNA-templated transcription"/>
    <property type="evidence" value="ECO:0007669"/>
    <property type="project" value="InterPro"/>
</dbReference>
<dbReference type="InterPro" id="IPR036236">
    <property type="entry name" value="Znf_C2H2_sf"/>
</dbReference>
<dbReference type="SMART" id="SM00355">
    <property type="entry name" value="ZnF_C2H2"/>
    <property type="match status" value="2"/>
</dbReference>
<dbReference type="Gene3D" id="3.30.160.60">
    <property type="entry name" value="Classic Zinc Finger"/>
    <property type="match status" value="1"/>
</dbReference>
<gene>
    <name evidence="11" type="ORF">CLCR_04527</name>
</gene>
<dbReference type="Pfam" id="PF00172">
    <property type="entry name" value="Zn_clus"/>
    <property type="match status" value="1"/>
</dbReference>
<dbReference type="Pfam" id="PF04082">
    <property type="entry name" value="Fungal_trans"/>
    <property type="match status" value="1"/>
</dbReference>
<reference evidence="12" key="1">
    <citation type="submission" date="2015-07" db="EMBL/GenBank/DDBJ databases">
        <authorList>
            <person name="Teixeira M.M."/>
            <person name="Souza R.C."/>
            <person name="Almeida L.G."/>
            <person name="Vicente V.A."/>
            <person name="de Hoog S."/>
            <person name="Bocca A.L."/>
            <person name="de Almeida S.R."/>
            <person name="Vasconcelos A.T."/>
            <person name="Felipe M.S."/>
        </authorList>
    </citation>
    <scope>NUCLEOTIDE SEQUENCE [LARGE SCALE GENOMIC DNA]</scope>
    <source>
        <strain evidence="12">KSF</strain>
    </source>
</reference>
<feature type="compositionally biased region" description="Polar residues" evidence="8">
    <location>
        <begin position="225"/>
        <end position="237"/>
    </location>
</feature>
<dbReference type="PROSITE" id="PS50048">
    <property type="entry name" value="ZN2_CY6_FUNGAL_2"/>
    <property type="match status" value="1"/>
</dbReference>
<dbReference type="OrthoDB" id="4116935at2759"/>
<evidence type="ECO:0000256" key="1">
    <source>
        <dbReference type="ARBA" id="ARBA00022723"/>
    </source>
</evidence>
<dbReference type="STRING" id="86049.A0A1C1CLU7"/>
<name>A0A1C1CLU7_9EURO</name>
<keyword evidence="4" id="KW-0238">DNA-binding</keyword>
<accession>A0A1C1CLU7</accession>
<dbReference type="SUPFAM" id="SSF57667">
    <property type="entry name" value="beta-beta-alpha zinc fingers"/>
    <property type="match status" value="1"/>
</dbReference>
<keyword evidence="1" id="KW-0479">Metal-binding</keyword>
<comment type="caution">
    <text evidence="11">The sequence shown here is derived from an EMBL/GenBank/DDBJ whole genome shotgun (WGS) entry which is preliminary data.</text>
</comment>
<dbReference type="VEuPathDB" id="FungiDB:G647_00429"/>
<dbReference type="GO" id="GO:0000981">
    <property type="term" value="F:DNA-binding transcription factor activity, RNA polymerase II-specific"/>
    <property type="evidence" value="ECO:0007669"/>
    <property type="project" value="InterPro"/>
</dbReference>
<dbReference type="CDD" id="cd12148">
    <property type="entry name" value="fungal_TF_MHR"/>
    <property type="match status" value="1"/>
</dbReference>
<keyword evidence="12" id="KW-1185">Reference proteome</keyword>
<proteinExistence type="predicted"/>
<dbReference type="GO" id="GO:0008270">
    <property type="term" value="F:zinc ion binding"/>
    <property type="evidence" value="ECO:0007669"/>
    <property type="project" value="UniProtKB-KW"/>
</dbReference>
<protein>
    <submittedName>
        <fullName evidence="11">Uncharacterized protein</fullName>
    </submittedName>
</protein>
<dbReference type="CDD" id="cd00067">
    <property type="entry name" value="GAL4"/>
    <property type="match status" value="1"/>
</dbReference>
<evidence type="ECO:0000259" key="10">
    <source>
        <dbReference type="PROSITE" id="PS50157"/>
    </source>
</evidence>
<dbReference type="PROSITE" id="PS00463">
    <property type="entry name" value="ZN2_CY6_FUNGAL_1"/>
    <property type="match status" value="1"/>
</dbReference>
<dbReference type="EMBL" id="LGRB01000011">
    <property type="protein sequence ID" value="OCT49463.1"/>
    <property type="molecule type" value="Genomic_DNA"/>
</dbReference>
<sequence>MYCTYCGKAFRSSEELQEHVSTHPQVRPHKCRICHISFAKRDLLRRHYLIHNKTEDLWGDLTPNAPQTASAAKDKFADRPRSDRITVACVHCAKAKVKCDQKYPCKQCLTKGLTCLSPTSRRHRAAMTRPRPPSPLEEQRDDGSVTTNNTIYLPRPASIMTSPPVTEGGGGRDPNLSQSPEQWQGMALQPAPRDPQLQPINEQPDDVDMSMHLYSNDNHYYVDNNKGQTHSQGSTDESLYPLASKGTWSSQTGVTPKPPSPSSVSGHPTAEGDEENRGALDQEINAAGKAQTSYREPFVNGAGPMMNQENLNMQVQDATVDTLGPQIPESALTDAQRLYQSLFSEADTASNGILPESRWQTPSQLFPTKVNDLQESSPEWAHWWICRCTPLPLSPPAAPADLAMSLLENLAELADEPVPWNSSDEDWRKKHFGTTELFTNIPISEATRECMLVILQRYLRIAMEVHDLDLDSLASPRDDDLQEDDGGTDYLRLPPTKALHIFMDLFLRTFEPYYPLLPGRSLDPNKLVNSSKNKALMLLLLSMLACGSMIDSAPKARRFSTVIGEICRLAMANISFKDPSATASPIFLYCALLSTIKGAFSGVKLHMSVSITHRNVYLMMLKHTGLLKGSVGGDVSQGDPTRDPESAWKCWIERETASRLAYSWVLVDHEISLFYDLPPLLSISELKCRLPVSEKLWLASNPEEWLQGFMNGSSSAGDRSNHSDSLLRRMSLCDIFGLLLNDRLDEAANVLEPLDLRLLLFPLHVLVTDLCQLLDCLPEGRSPFVRLHSVTLRFQEIQQLLRRWLRTFKRVAKHGVRNHAMAQATMILYHVTNLNLFTSVKKIESFARADPSEWTPTTGSVVPSAYVRSPDEALLHCCQVFSLMQEMKGELWPVWSAAAIYRSTLILWMISLASLQGSPLWAKKKLEDRSTSLQKPWENWEANDTSLHETLQYVHDTPYYVFKGGNRVPLDDPAAILQLGLDTMDNGYLTSAFTEGVRSRLQAMTLAWATSHQQLMHERMTCNRQPLHTFGEGGRCTGRRADCYTPR</sequence>
<keyword evidence="2" id="KW-0862">Zinc</keyword>
<dbReference type="SUPFAM" id="SSF57701">
    <property type="entry name" value="Zn2/Cys6 DNA-binding domain"/>
    <property type="match status" value="1"/>
</dbReference>
<dbReference type="Pfam" id="PF00096">
    <property type="entry name" value="zf-C2H2"/>
    <property type="match status" value="1"/>
</dbReference>
<keyword evidence="6" id="KW-0539">Nucleus</keyword>
<dbReference type="GO" id="GO:0003677">
    <property type="term" value="F:DNA binding"/>
    <property type="evidence" value="ECO:0007669"/>
    <property type="project" value="UniProtKB-KW"/>
</dbReference>
<dbReference type="Gene3D" id="4.10.240.10">
    <property type="entry name" value="Zn(2)-C6 fungal-type DNA-binding domain"/>
    <property type="match status" value="1"/>
</dbReference>
<evidence type="ECO:0000256" key="2">
    <source>
        <dbReference type="ARBA" id="ARBA00022833"/>
    </source>
</evidence>
<dbReference type="SMART" id="SM00066">
    <property type="entry name" value="GAL4"/>
    <property type="match status" value="1"/>
</dbReference>
<evidence type="ECO:0000256" key="3">
    <source>
        <dbReference type="ARBA" id="ARBA00023015"/>
    </source>
</evidence>